<sequence length="113" mass="11718">MVVRVAPLFSFRTLATLLLAALLFVRLGPLCETAAMAASPVASAMPGCADQPHDTPAKKMQPAACAMSCMAACGEVVTYADVPSYGAIVPWPAVNMPFDGTSRAPDPPPPRMA</sequence>
<name>A0A2A2SJ60_9SPHN</name>
<gene>
    <name evidence="1" type="ORF">CKY28_06970</name>
</gene>
<protein>
    <recommendedName>
        <fullName evidence="3">DUF2946 domain-containing protein</fullName>
    </recommendedName>
</protein>
<evidence type="ECO:0000313" key="1">
    <source>
        <dbReference type="EMBL" id="PAX09061.1"/>
    </source>
</evidence>
<accession>A0A2A2SJ60</accession>
<proteinExistence type="predicted"/>
<evidence type="ECO:0000313" key="2">
    <source>
        <dbReference type="Proteomes" id="UP000218151"/>
    </source>
</evidence>
<organism evidence="1 2">
    <name type="scientific">Sphingomonas lenta</name>
    <dbReference type="NCBI Taxonomy" id="1141887"/>
    <lineage>
        <taxon>Bacteria</taxon>
        <taxon>Pseudomonadati</taxon>
        <taxon>Pseudomonadota</taxon>
        <taxon>Alphaproteobacteria</taxon>
        <taxon>Sphingomonadales</taxon>
        <taxon>Sphingomonadaceae</taxon>
        <taxon>Sphingomonas</taxon>
    </lineage>
</organism>
<keyword evidence="2" id="KW-1185">Reference proteome</keyword>
<dbReference type="EMBL" id="NSLI01000002">
    <property type="protein sequence ID" value="PAX09061.1"/>
    <property type="molecule type" value="Genomic_DNA"/>
</dbReference>
<dbReference type="AlphaFoldDB" id="A0A2A2SJ60"/>
<reference evidence="2" key="1">
    <citation type="submission" date="2017-09" db="EMBL/GenBank/DDBJ databases">
        <authorList>
            <person name="Feng G."/>
            <person name="Zhu H."/>
        </authorList>
    </citation>
    <scope>NUCLEOTIDE SEQUENCE [LARGE SCALE GENOMIC DNA]</scope>
    <source>
        <strain evidence="2">1PNM-20</strain>
    </source>
</reference>
<comment type="caution">
    <text evidence="1">The sequence shown here is derived from an EMBL/GenBank/DDBJ whole genome shotgun (WGS) entry which is preliminary data.</text>
</comment>
<evidence type="ECO:0008006" key="3">
    <source>
        <dbReference type="Google" id="ProtNLM"/>
    </source>
</evidence>
<dbReference type="Proteomes" id="UP000218151">
    <property type="component" value="Unassembled WGS sequence"/>
</dbReference>